<name>A0A814QVL2_9BILA</name>
<dbReference type="Proteomes" id="UP000663877">
    <property type="component" value="Unassembled WGS sequence"/>
</dbReference>
<dbReference type="EMBL" id="CAJNOI010000790">
    <property type="protein sequence ID" value="CAF1345603.1"/>
    <property type="molecule type" value="Genomic_DNA"/>
</dbReference>
<reference evidence="2" key="1">
    <citation type="submission" date="2021-02" db="EMBL/GenBank/DDBJ databases">
        <authorList>
            <person name="Nowell W R."/>
        </authorList>
    </citation>
    <scope>NUCLEOTIDE SEQUENCE</scope>
</reference>
<dbReference type="OrthoDB" id="10022941at2759"/>
<gene>
    <name evidence="3" type="ORF">BJG266_LOCUS34664</name>
    <name evidence="2" type="ORF">QVE165_LOCUS21520</name>
</gene>
<comment type="caution">
    <text evidence="2">The sequence shown here is derived from an EMBL/GenBank/DDBJ whole genome shotgun (WGS) entry which is preliminary data.</text>
</comment>
<dbReference type="AlphaFoldDB" id="A0A814QVL2"/>
<organism evidence="2 4">
    <name type="scientific">Adineta steineri</name>
    <dbReference type="NCBI Taxonomy" id="433720"/>
    <lineage>
        <taxon>Eukaryota</taxon>
        <taxon>Metazoa</taxon>
        <taxon>Spiralia</taxon>
        <taxon>Gnathifera</taxon>
        <taxon>Rotifera</taxon>
        <taxon>Eurotatoria</taxon>
        <taxon>Bdelloidea</taxon>
        <taxon>Adinetida</taxon>
        <taxon>Adinetidae</taxon>
        <taxon>Adineta</taxon>
    </lineage>
</organism>
<keyword evidence="1" id="KW-0732">Signal</keyword>
<keyword evidence="4" id="KW-1185">Reference proteome</keyword>
<evidence type="ECO:0000313" key="3">
    <source>
        <dbReference type="EMBL" id="CAF1345603.1"/>
    </source>
</evidence>
<proteinExistence type="predicted"/>
<evidence type="ECO:0000256" key="1">
    <source>
        <dbReference type="SAM" id="SignalP"/>
    </source>
</evidence>
<sequence>MAKLFCFALMFMCMSGVALGHGGGGHGGGGGLLSLIQAIVPQVSVCTNTTAFSTLLTNVFTTCQATPSCNAVLTTELPNTAAYWNNPTSKALLTTNCPTFIANFVTALTADSTAECAKQKIYSDLNKQIHQAGHTATGSTGKNELDFKDSCGCH</sequence>
<accession>A0A814QVL2</accession>
<evidence type="ECO:0000313" key="2">
    <source>
        <dbReference type="EMBL" id="CAF1123375.1"/>
    </source>
</evidence>
<evidence type="ECO:0000313" key="4">
    <source>
        <dbReference type="Proteomes" id="UP000663832"/>
    </source>
</evidence>
<protein>
    <submittedName>
        <fullName evidence="2">Uncharacterized protein</fullName>
    </submittedName>
</protein>
<dbReference type="EMBL" id="CAJNOM010000139">
    <property type="protein sequence ID" value="CAF1123375.1"/>
    <property type="molecule type" value="Genomic_DNA"/>
</dbReference>
<dbReference type="Proteomes" id="UP000663832">
    <property type="component" value="Unassembled WGS sequence"/>
</dbReference>
<feature type="chain" id="PRO_5035685206" evidence="1">
    <location>
        <begin position="21"/>
        <end position="154"/>
    </location>
</feature>
<feature type="signal peptide" evidence="1">
    <location>
        <begin position="1"/>
        <end position="20"/>
    </location>
</feature>